<proteinExistence type="predicted"/>
<comment type="caution">
    <text evidence="4">The sequence shown here is derived from an EMBL/GenBank/DDBJ whole genome shotgun (WGS) entry which is preliminary data.</text>
</comment>
<dbReference type="Proteomes" id="UP001165083">
    <property type="component" value="Unassembled WGS sequence"/>
</dbReference>
<dbReference type="PANTHER" id="PTHR19848:SF8">
    <property type="entry name" value="F-BOX AND WD REPEAT DOMAIN CONTAINING 7"/>
    <property type="match status" value="1"/>
</dbReference>
<evidence type="ECO:0000256" key="3">
    <source>
        <dbReference type="PROSITE-ProRule" id="PRU00221"/>
    </source>
</evidence>
<evidence type="ECO:0000256" key="1">
    <source>
        <dbReference type="ARBA" id="ARBA00022574"/>
    </source>
</evidence>
<evidence type="ECO:0000256" key="2">
    <source>
        <dbReference type="ARBA" id="ARBA00022737"/>
    </source>
</evidence>
<evidence type="ECO:0000313" key="5">
    <source>
        <dbReference type="Proteomes" id="UP001165083"/>
    </source>
</evidence>
<dbReference type="OrthoDB" id="189968at2759"/>
<protein>
    <submittedName>
        <fullName evidence="4">Unnamed protein product</fullName>
    </submittedName>
</protein>
<dbReference type="SUPFAM" id="SSF50978">
    <property type="entry name" value="WD40 repeat-like"/>
    <property type="match status" value="1"/>
</dbReference>
<dbReference type="InterPro" id="IPR015943">
    <property type="entry name" value="WD40/YVTN_repeat-like_dom_sf"/>
</dbReference>
<dbReference type="Gene3D" id="2.130.10.10">
    <property type="entry name" value="YVTN repeat-like/Quinoprotein amine dehydrogenase"/>
    <property type="match status" value="1"/>
</dbReference>
<feature type="repeat" description="WD" evidence="3">
    <location>
        <begin position="134"/>
        <end position="166"/>
    </location>
</feature>
<dbReference type="InterPro" id="IPR001680">
    <property type="entry name" value="WD40_rpt"/>
</dbReference>
<dbReference type="Pfam" id="PF00400">
    <property type="entry name" value="WD40"/>
    <property type="match status" value="1"/>
</dbReference>
<keyword evidence="1 3" id="KW-0853">WD repeat</keyword>
<gene>
    <name evidence="4" type="ORF">Plil01_001755500</name>
</gene>
<dbReference type="AlphaFoldDB" id="A0A9W6YIN4"/>
<organism evidence="4 5">
    <name type="scientific">Phytophthora lilii</name>
    <dbReference type="NCBI Taxonomy" id="2077276"/>
    <lineage>
        <taxon>Eukaryota</taxon>
        <taxon>Sar</taxon>
        <taxon>Stramenopiles</taxon>
        <taxon>Oomycota</taxon>
        <taxon>Peronosporomycetes</taxon>
        <taxon>Peronosporales</taxon>
        <taxon>Peronosporaceae</taxon>
        <taxon>Phytophthora</taxon>
    </lineage>
</organism>
<dbReference type="PROSITE" id="PS50082">
    <property type="entry name" value="WD_REPEATS_2"/>
    <property type="match status" value="1"/>
</dbReference>
<reference evidence="4" key="1">
    <citation type="submission" date="2023-04" db="EMBL/GenBank/DDBJ databases">
        <title>Phytophthora lilii NBRC 32176.</title>
        <authorList>
            <person name="Ichikawa N."/>
            <person name="Sato H."/>
            <person name="Tonouchi N."/>
        </authorList>
    </citation>
    <scope>NUCLEOTIDE SEQUENCE</scope>
    <source>
        <strain evidence="4">NBRC 32176</strain>
    </source>
</reference>
<dbReference type="SMART" id="SM00320">
    <property type="entry name" value="WD40"/>
    <property type="match status" value="5"/>
</dbReference>
<evidence type="ECO:0000313" key="4">
    <source>
        <dbReference type="EMBL" id="GMF64791.1"/>
    </source>
</evidence>
<keyword evidence="5" id="KW-1185">Reference proteome</keyword>
<name>A0A9W6YIN4_9STRA</name>
<keyword evidence="2" id="KW-0677">Repeat</keyword>
<dbReference type="InterPro" id="IPR036322">
    <property type="entry name" value="WD40_repeat_dom_sf"/>
</dbReference>
<sequence>MCGIKMFDLDMNFLHELNCSEKLAAEKKAGDKQQDMSDALEVLDVEHVPSRNALAIASSDLCISLWSIIDATVGSYVFNGKLTGRFPALFVKWCPPPLKRLFVAGGSTEQVQLWDLEVPMHAGAAPPPPPMLLPRNHSERVAACLDLPETPYVATASFDHTITIWETVPSANSALGGPSAVLTVSFVLRGHQQAVLTLDSAHTLLLSSGFEYQAYCWGIPGRSLKTKLGGHHHCLMGAKFVSTSATAPCLAVTGDQSGHFKLWDITRCAKGFSGNHLAMLLQTFELHTPNLCRFRMFMISSNGPGSIAQDKQHEPHHEPGAHAALENPACDIITGNLRLYRFSAVTQTVGSQDDAAVDDSPGNAPTRFVVFNTVANTFVGVVENQITVWSANSGAKIEEPVMIRDAEVCAIAFDSPRERKLYVATNVRMP</sequence>
<dbReference type="EMBL" id="BSXW01012432">
    <property type="protein sequence ID" value="GMF64791.1"/>
    <property type="molecule type" value="Genomic_DNA"/>
</dbReference>
<accession>A0A9W6YIN4</accession>
<dbReference type="PANTHER" id="PTHR19848">
    <property type="entry name" value="WD40 REPEAT PROTEIN"/>
    <property type="match status" value="1"/>
</dbReference>